<dbReference type="Pfam" id="PF07508">
    <property type="entry name" value="Recombinase"/>
    <property type="match status" value="1"/>
</dbReference>
<dbReference type="EMBL" id="BAAAGF010000005">
    <property type="protein sequence ID" value="GAA0749940.1"/>
    <property type="molecule type" value="Genomic_DNA"/>
</dbReference>
<dbReference type="Proteomes" id="UP001500736">
    <property type="component" value="Unassembled WGS sequence"/>
</dbReference>
<dbReference type="PROSITE" id="PS51737">
    <property type="entry name" value="RECOMBINASE_DNA_BIND"/>
    <property type="match status" value="1"/>
</dbReference>
<feature type="domain" description="Recombinase" evidence="4">
    <location>
        <begin position="158"/>
        <end position="267"/>
    </location>
</feature>
<sequence length="537" mass="62306">MKNAILYTRVSTDEQADKGFSLRDQEQKLLNYCSSNDINVIAIFRDDHSAKSFNRPEFKKLFGFIKKNRSKVDLLLFTKWDRFSRNTKESYNRIKDFYDLGVIVNAIEQPLDLSVPEQGLMLAVYLSIPEVENHRRSLNVISGMRRAFKEGRYVVSPPKGYDMGRDGLNKPILVPNKEAKFIKQTFELLGKGIYSQQEVLDRLKKSGFKTSKAAFGRIVRNPIYKGHIILKAFQDEPEQLIKAIHEPLVSERLFDKVQDIINGKSKQYRVSHKKLNDKFPLKGFVLCPNCLKPLKASTSKGRSKYYSYYHCYKPCGTRYKAEDVDKWFNSFLSGISLNKNAQKLLTKLIEQRIKAQTKNERLSPKHYTEVESLEQKLIRLQDLYLDGEFSSTEYQNVKNRIQSRLNELKDIQLAFQKSKEVMDIYKNGLKKLESFNKQFTLSNLDQKRQLIGSIFPEKFRFEDNKVRTEDINPILLKIASVNEGLKRNKKRDKSKKSDLSLEVLKAGLEPARPNGHWILSPTCLPIPPLQHGIFFKV</sequence>
<dbReference type="Pfam" id="PF00239">
    <property type="entry name" value="Resolvase"/>
    <property type="match status" value="1"/>
</dbReference>
<gene>
    <name evidence="5" type="ORF">GCM10009431_30090</name>
</gene>
<keyword evidence="1" id="KW-0238">DNA-binding</keyword>
<dbReference type="SMART" id="SM00857">
    <property type="entry name" value="Resolvase"/>
    <property type="match status" value="1"/>
</dbReference>
<dbReference type="InterPro" id="IPR038109">
    <property type="entry name" value="DNA_bind_recomb_sf"/>
</dbReference>
<dbReference type="InterPro" id="IPR050639">
    <property type="entry name" value="SSR_resolvase"/>
</dbReference>
<dbReference type="InterPro" id="IPR006119">
    <property type="entry name" value="Resolv_N"/>
</dbReference>
<feature type="domain" description="Resolvase/invertase-type recombinase catalytic" evidence="3">
    <location>
        <begin position="3"/>
        <end position="151"/>
    </location>
</feature>
<dbReference type="InterPro" id="IPR036162">
    <property type="entry name" value="Resolvase-like_N_sf"/>
</dbReference>
<dbReference type="SUPFAM" id="SSF53041">
    <property type="entry name" value="Resolvase-like"/>
    <property type="match status" value="1"/>
</dbReference>
<evidence type="ECO:0000256" key="2">
    <source>
        <dbReference type="ARBA" id="ARBA00023172"/>
    </source>
</evidence>
<accession>A0ABN1JZC6</accession>
<comment type="caution">
    <text evidence="5">The sequence shown here is derived from an EMBL/GenBank/DDBJ whole genome shotgun (WGS) entry which is preliminary data.</text>
</comment>
<dbReference type="CDD" id="cd00338">
    <property type="entry name" value="Ser_Recombinase"/>
    <property type="match status" value="1"/>
</dbReference>
<dbReference type="Gene3D" id="3.40.50.1390">
    <property type="entry name" value="Resolvase, N-terminal catalytic domain"/>
    <property type="match status" value="1"/>
</dbReference>
<dbReference type="PANTHER" id="PTHR30461:SF2">
    <property type="entry name" value="SERINE RECOMBINASE PINE-RELATED"/>
    <property type="match status" value="1"/>
</dbReference>
<evidence type="ECO:0000259" key="4">
    <source>
        <dbReference type="PROSITE" id="PS51737"/>
    </source>
</evidence>
<proteinExistence type="predicted"/>
<reference evidence="5 6" key="1">
    <citation type="journal article" date="2019" name="Int. J. Syst. Evol. Microbiol.">
        <title>The Global Catalogue of Microorganisms (GCM) 10K type strain sequencing project: providing services to taxonomists for standard genome sequencing and annotation.</title>
        <authorList>
            <consortium name="The Broad Institute Genomics Platform"/>
            <consortium name="The Broad Institute Genome Sequencing Center for Infectious Disease"/>
            <person name="Wu L."/>
            <person name="Ma J."/>
        </authorList>
    </citation>
    <scope>NUCLEOTIDE SEQUENCE [LARGE SCALE GENOMIC DNA]</scope>
    <source>
        <strain evidence="5 6">JCM 15976</strain>
    </source>
</reference>
<dbReference type="Gene3D" id="3.90.1750.20">
    <property type="entry name" value="Putative Large Serine Recombinase, Chain B, Domain 2"/>
    <property type="match status" value="1"/>
</dbReference>
<protein>
    <submittedName>
        <fullName evidence="5">Recombinase family protein</fullName>
    </submittedName>
</protein>
<dbReference type="PANTHER" id="PTHR30461">
    <property type="entry name" value="DNA-INVERTASE FROM LAMBDOID PROPHAGE"/>
    <property type="match status" value="1"/>
</dbReference>
<evidence type="ECO:0000313" key="6">
    <source>
        <dbReference type="Proteomes" id="UP001500736"/>
    </source>
</evidence>
<keyword evidence="6" id="KW-1185">Reference proteome</keyword>
<dbReference type="InterPro" id="IPR011109">
    <property type="entry name" value="DNA_bind_recombinase_dom"/>
</dbReference>
<evidence type="ECO:0000313" key="5">
    <source>
        <dbReference type="EMBL" id="GAA0749940.1"/>
    </source>
</evidence>
<evidence type="ECO:0000256" key="1">
    <source>
        <dbReference type="ARBA" id="ARBA00023125"/>
    </source>
</evidence>
<dbReference type="PROSITE" id="PS51736">
    <property type="entry name" value="RECOMBINASES_3"/>
    <property type="match status" value="1"/>
</dbReference>
<name>A0ABN1JZC6_9FLAO</name>
<evidence type="ECO:0000259" key="3">
    <source>
        <dbReference type="PROSITE" id="PS51736"/>
    </source>
</evidence>
<organism evidence="5 6">
    <name type="scientific">Gaetbulibacter jejuensis</name>
    <dbReference type="NCBI Taxonomy" id="584607"/>
    <lineage>
        <taxon>Bacteria</taxon>
        <taxon>Pseudomonadati</taxon>
        <taxon>Bacteroidota</taxon>
        <taxon>Flavobacteriia</taxon>
        <taxon>Flavobacteriales</taxon>
        <taxon>Flavobacteriaceae</taxon>
        <taxon>Gaetbulibacter</taxon>
    </lineage>
</organism>
<keyword evidence="2" id="KW-0233">DNA recombination</keyword>